<geneLocation type="plasmid" evidence="4">
    <name>pRGRH0242</name>
</geneLocation>
<feature type="domain" description="MobA/MobL protein" evidence="3">
    <location>
        <begin position="43"/>
        <end position="251"/>
    </location>
</feature>
<feature type="region of interest" description="Disordered" evidence="2">
    <location>
        <begin position="418"/>
        <end position="441"/>
    </location>
</feature>
<dbReference type="InterPro" id="IPR005053">
    <property type="entry name" value="MobA_MobL"/>
</dbReference>
<evidence type="ECO:0000256" key="2">
    <source>
        <dbReference type="SAM" id="MobiDB-lite"/>
    </source>
</evidence>
<protein>
    <recommendedName>
        <fullName evidence="3">MobA/MobL protein domain-containing protein</fullName>
    </recommendedName>
</protein>
<reference evidence="4" key="1">
    <citation type="submission" date="2015-06" db="EMBL/GenBank/DDBJ databases">
        <authorList>
            <person name="Joergensen T."/>
        </authorList>
    </citation>
    <scope>NUCLEOTIDE SEQUENCE</scope>
    <source>
        <plasmid evidence="4">pRGRH0242</plasmid>
    </source>
</reference>
<dbReference type="AlphaFoldDB" id="A0A0H5PZ06"/>
<organism evidence="4">
    <name type="scientific">uncultured prokaryote</name>
    <dbReference type="NCBI Taxonomy" id="198431"/>
    <lineage>
        <taxon>unclassified sequences</taxon>
        <taxon>environmental samples</taxon>
    </lineage>
</organism>
<reference evidence="4" key="2">
    <citation type="submission" date="2015-07" db="EMBL/GenBank/DDBJ databases">
        <title>Plasmids, circular viruses and viroids from rat gut.</title>
        <authorList>
            <person name="Jorgensen T.J."/>
            <person name="Hansen M.A."/>
            <person name="Xu Z."/>
            <person name="Tabak M.A."/>
            <person name="Sorensen S.J."/>
            <person name="Hansen L.H."/>
        </authorList>
    </citation>
    <scope>NUCLEOTIDE SEQUENCE</scope>
    <source>
        <plasmid evidence="4">pRGRH0242</plasmid>
    </source>
</reference>
<proteinExistence type="predicted"/>
<evidence type="ECO:0000313" key="4">
    <source>
        <dbReference type="EMBL" id="CRY94394.1"/>
    </source>
</evidence>
<name>A0A0H5PZ06_9ZZZZ</name>
<dbReference type="EMBL" id="LN852915">
    <property type="protein sequence ID" value="CRY94394.1"/>
    <property type="molecule type" value="Genomic_DNA"/>
</dbReference>
<dbReference type="Gene3D" id="3.30.930.30">
    <property type="match status" value="1"/>
</dbReference>
<dbReference type="Pfam" id="PF03389">
    <property type="entry name" value="MobA_MobL"/>
    <property type="match status" value="1"/>
</dbReference>
<accession>A0A0H5PZ06</accession>
<dbReference type="NCBIfam" id="NF041496">
    <property type="entry name" value="MobQ"/>
    <property type="match status" value="1"/>
</dbReference>
<keyword evidence="4" id="KW-0614">Plasmid</keyword>
<evidence type="ECO:0000259" key="3">
    <source>
        <dbReference type="Pfam" id="PF03389"/>
    </source>
</evidence>
<sequence length="583" mass="67197">MQVAVRGDPRHPTAQQVGRLLVKGEPVAIYHCSIQNISRSDGRSIVACAAYRAGEKLECDTYGKTQDYTRKTGIEYTQIFAPDGANPDLLNRQNLWNQAEQSELKKDGSIKQEARLAKEIEIALPHELNKRQRQALVTELCQSLVKGHGVAVDVAIHAPHIAGGSDDRNFHAHILMTTRTATGQGLGGKVRELDRHSTLKKIREEVADLTNRHLAAAGLDLTVDHRSHEDRGLMIEPTIKEGIEATHAKRKGKEMEIVKRNDEIKQRNSKAENLDMSIFETETGLEELQQQQLEAAVDEAPAVYTAAQQALYEHQQHRQTLLDQYMQSRSGDTDKVAEHRFYSALQSDIDRLQLDRLIREGKEAEVLLREIGEPLPPPIKIKKGWFSSELFSFDDMLKQYETDQSSLAVYHAEIREEMQAQQQKERERQQEAKRKEEDREKQKQAYERYLSKYGYVKDAEYDHVSDSVGWELSTYTRLQAQAWARNDMQEYARCSKEKYEQISDKIARERDLKKIEQVSYILDKDKQALIDISPQLKLYHDQMQQAINQRKISIENERQPTFKPFSYEHEQPKQKKGNDFTFD</sequence>
<feature type="region of interest" description="Disordered" evidence="2">
    <location>
        <begin position="558"/>
        <end position="583"/>
    </location>
</feature>
<evidence type="ECO:0000256" key="1">
    <source>
        <dbReference type="ARBA" id="ARBA00022971"/>
    </source>
</evidence>
<keyword evidence="1" id="KW-0184">Conjugation</keyword>